<keyword evidence="2" id="KW-0732">Signal</keyword>
<dbReference type="PROSITE" id="PS51257">
    <property type="entry name" value="PROKAR_LIPOPROTEIN"/>
    <property type="match status" value="1"/>
</dbReference>
<evidence type="ECO:0000313" key="4">
    <source>
        <dbReference type="Proteomes" id="UP000001058"/>
    </source>
</evidence>
<feature type="non-terminal residue" evidence="3">
    <location>
        <position position="336"/>
    </location>
</feature>
<organism evidence="4">
    <name type="scientific">Volvox carteri f. nagariensis</name>
    <dbReference type="NCBI Taxonomy" id="3068"/>
    <lineage>
        <taxon>Eukaryota</taxon>
        <taxon>Viridiplantae</taxon>
        <taxon>Chlorophyta</taxon>
        <taxon>core chlorophytes</taxon>
        <taxon>Chlorophyceae</taxon>
        <taxon>CS clade</taxon>
        <taxon>Chlamydomonadales</taxon>
        <taxon>Volvocaceae</taxon>
        <taxon>Volvox</taxon>
    </lineage>
</organism>
<dbReference type="RefSeq" id="XP_002949903.1">
    <property type="nucleotide sequence ID" value="XM_002949857.1"/>
</dbReference>
<feature type="compositionally biased region" description="Pro residues" evidence="1">
    <location>
        <begin position="249"/>
        <end position="281"/>
    </location>
</feature>
<dbReference type="eggNOG" id="KOG2343">
    <property type="taxonomic scope" value="Eukaryota"/>
</dbReference>
<dbReference type="KEGG" id="vcn:VOLCADRAFT_104540"/>
<evidence type="ECO:0000256" key="1">
    <source>
        <dbReference type="SAM" id="MobiDB-lite"/>
    </source>
</evidence>
<protein>
    <submittedName>
        <fullName evidence="3">Hydroxyproline-rich extracellular matrix glycoprotein</fullName>
    </submittedName>
</protein>
<dbReference type="GeneID" id="9619073"/>
<proteinExistence type="predicted"/>
<keyword evidence="4" id="KW-1185">Reference proteome</keyword>
<accession>D8TUA9</accession>
<evidence type="ECO:0000256" key="2">
    <source>
        <dbReference type="SAM" id="SignalP"/>
    </source>
</evidence>
<feature type="region of interest" description="Disordered" evidence="1">
    <location>
        <begin position="246"/>
        <end position="336"/>
    </location>
</feature>
<sequence length="336" mass="35018">MGSRSVATTTRTFGLFAAASLLLACQASAAVSYSVSVYNNIAVTGAPLSGIVSQLLSKWKLNVPTLRTVYSQPSAAELSSTNAFIVYSKGQGSYWITEGLTSNSTKVNDLLTFVRNGGSLILVNGANGNDNTFIPLIHALTGGDTLCIARSYADDTRIYRRIDPPSNFGNLPVKQFRYTADLYITGLDCLSGTSIYSSDPTKKLYAISAGITWSVGQGAVTWVGADIVADSKNTVALVTAAAVVVQTTPSPPPPPRVSTSPPPPARVSSSPPPATRSPPPRRITSPSPVLTASPPLPKRSPPPPPRVPPSPPPPVASPPPPPPPRVSPSPPPPQPV</sequence>
<dbReference type="EMBL" id="GL378337">
    <property type="protein sequence ID" value="EFJ49006.1"/>
    <property type="molecule type" value="Genomic_DNA"/>
</dbReference>
<dbReference type="InParanoid" id="D8TUA9"/>
<reference evidence="3 4" key="1">
    <citation type="journal article" date="2010" name="Science">
        <title>Genomic analysis of organismal complexity in the multicellular green alga Volvox carteri.</title>
        <authorList>
            <person name="Prochnik S.E."/>
            <person name="Umen J."/>
            <person name="Nedelcu A.M."/>
            <person name="Hallmann A."/>
            <person name="Miller S.M."/>
            <person name="Nishii I."/>
            <person name="Ferris P."/>
            <person name="Kuo A."/>
            <person name="Mitros T."/>
            <person name="Fritz-Laylin L.K."/>
            <person name="Hellsten U."/>
            <person name="Chapman J."/>
            <person name="Simakov O."/>
            <person name="Rensing S.A."/>
            <person name="Terry A."/>
            <person name="Pangilinan J."/>
            <person name="Kapitonov V."/>
            <person name="Jurka J."/>
            <person name="Salamov A."/>
            <person name="Shapiro H."/>
            <person name="Schmutz J."/>
            <person name="Grimwood J."/>
            <person name="Lindquist E."/>
            <person name="Lucas S."/>
            <person name="Grigoriev I.V."/>
            <person name="Schmitt R."/>
            <person name="Kirk D."/>
            <person name="Rokhsar D.S."/>
        </authorList>
    </citation>
    <scope>NUCLEOTIDE SEQUENCE [LARGE SCALE GENOMIC DNA]</scope>
    <source>
        <strain evidence="4">f. Nagariensis / Eve</strain>
    </source>
</reference>
<feature type="signal peptide" evidence="2">
    <location>
        <begin position="1"/>
        <end position="29"/>
    </location>
</feature>
<dbReference type="OrthoDB" id="543473at2759"/>
<name>D8TUA9_VOLCA</name>
<feature type="compositionally biased region" description="Pro residues" evidence="1">
    <location>
        <begin position="294"/>
        <end position="336"/>
    </location>
</feature>
<dbReference type="AlphaFoldDB" id="D8TUA9"/>
<gene>
    <name evidence="3" type="primary">isg1</name>
    <name evidence="3" type="ORF">VOLCADRAFT_104540</name>
</gene>
<evidence type="ECO:0000313" key="3">
    <source>
        <dbReference type="EMBL" id="EFJ49006.1"/>
    </source>
</evidence>
<feature type="chain" id="PRO_5003123896" evidence="2">
    <location>
        <begin position="30"/>
        <end position="336"/>
    </location>
</feature>
<dbReference type="Proteomes" id="UP000001058">
    <property type="component" value="Unassembled WGS sequence"/>
</dbReference>